<organism evidence="9 10">
    <name type="scientific">Achlya hypogyna</name>
    <name type="common">Oomycete</name>
    <name type="synonym">Protoachlya hypogyna</name>
    <dbReference type="NCBI Taxonomy" id="1202772"/>
    <lineage>
        <taxon>Eukaryota</taxon>
        <taxon>Sar</taxon>
        <taxon>Stramenopiles</taxon>
        <taxon>Oomycota</taxon>
        <taxon>Saprolegniomycetes</taxon>
        <taxon>Saprolegniales</taxon>
        <taxon>Achlyaceae</taxon>
        <taxon>Achlya</taxon>
    </lineage>
</organism>
<dbReference type="GO" id="GO:0005634">
    <property type="term" value="C:nucleus"/>
    <property type="evidence" value="ECO:0007669"/>
    <property type="project" value="TreeGrafter"/>
</dbReference>
<evidence type="ECO:0000313" key="10">
    <source>
        <dbReference type="Proteomes" id="UP000243579"/>
    </source>
</evidence>
<keyword evidence="7" id="KW-0378">Hydrolase</keyword>
<comment type="cofactor">
    <cofactor evidence="1">
        <name>Zn(2+)</name>
        <dbReference type="ChEBI" id="CHEBI:29105"/>
    </cofactor>
</comment>
<dbReference type="Pfam" id="PF23023">
    <property type="entry name" value="Anti-Pycsar_Apyc1"/>
    <property type="match status" value="1"/>
</dbReference>
<evidence type="ECO:0000256" key="4">
    <source>
        <dbReference type="ARBA" id="ARBA00022722"/>
    </source>
</evidence>
<keyword evidence="10" id="KW-1185">Reference proteome</keyword>
<evidence type="ECO:0000256" key="2">
    <source>
        <dbReference type="ARBA" id="ARBA00011738"/>
    </source>
</evidence>
<keyword evidence="8" id="KW-0862">Zinc</keyword>
<dbReference type="HAMAP" id="MF_01818">
    <property type="entry name" value="RNase_Z_BN"/>
    <property type="match status" value="1"/>
</dbReference>
<dbReference type="SUPFAM" id="SSF56281">
    <property type="entry name" value="Metallo-hydrolase/oxidoreductase"/>
    <property type="match status" value="1"/>
</dbReference>
<dbReference type="GO" id="GO:0046872">
    <property type="term" value="F:metal ion binding"/>
    <property type="evidence" value="ECO:0007669"/>
    <property type="project" value="UniProtKB-KW"/>
</dbReference>
<comment type="subunit">
    <text evidence="2">Homodimer.</text>
</comment>
<evidence type="ECO:0000313" key="9">
    <source>
        <dbReference type="EMBL" id="OQR97194.1"/>
    </source>
</evidence>
<gene>
    <name evidence="9" type="ORF">ACHHYP_12619</name>
</gene>
<dbReference type="PANTHER" id="PTHR46018:SF2">
    <property type="entry name" value="ZINC PHOSPHODIESTERASE ELAC PROTEIN 1"/>
    <property type="match status" value="1"/>
</dbReference>
<keyword evidence="6" id="KW-0255">Endonuclease</keyword>
<dbReference type="EMBL" id="JNBR01000121">
    <property type="protein sequence ID" value="OQR97194.1"/>
    <property type="molecule type" value="Genomic_DNA"/>
</dbReference>
<evidence type="ECO:0000256" key="6">
    <source>
        <dbReference type="ARBA" id="ARBA00022759"/>
    </source>
</evidence>
<accession>A0A1V9ZGS2</accession>
<protein>
    <submittedName>
        <fullName evidence="9">Uncharacterized protein</fullName>
    </submittedName>
</protein>
<dbReference type="PANTHER" id="PTHR46018">
    <property type="entry name" value="ZINC PHOSPHODIESTERASE ELAC PROTEIN 1"/>
    <property type="match status" value="1"/>
</dbReference>
<proteinExistence type="inferred from homology"/>
<evidence type="ECO:0000256" key="8">
    <source>
        <dbReference type="ARBA" id="ARBA00022833"/>
    </source>
</evidence>
<name>A0A1V9ZGS2_ACHHY</name>
<sequence length="432" mass="46956">MPHASVQPPPVEVVFLGTSSMMSSATRNVSGIGVTISGECWIFDAGEGVGQQLSKAALLLSAVSRIFVTHMHGDHVFGLMGLLLSVGNTGVARDIQVVGPPGLRRYLRRNFADSQSNMRCRYRVDELWRATSDELPCDYALLPFEQSGQNIFPASDVWHVPGSDHTPFRVLAASLRHTLEPCFGFVVQEQDYRGRVQLTPALKARLLAADNAAALRQTYGFENPLQVLSMIQNGATIELPDGQLCGDDIMGPTRHGRRLVVLGDTCDSRAMAAIAVGADLLVHECTNAYIASLDAATSPEEVEARTYVHGHSTPATAGKFASAIAASRLVLTHFSRRYRDDHSDEMDHVMASMKAQCREHYTIGPIDCAHDLQHIRVPVRDEGQRDLAAEGHVAARLAGKAADEAKAAAKVFFDTHTESTDGFTAHAKRLLH</sequence>
<dbReference type="InterPro" id="IPR036866">
    <property type="entry name" value="RibonucZ/Hydroxyglut_hydro"/>
</dbReference>
<reference evidence="9 10" key="1">
    <citation type="journal article" date="2014" name="Genome Biol. Evol.">
        <title>The secreted proteins of Achlya hypogyna and Thraustotheca clavata identify the ancestral oomycete secretome and reveal gene acquisitions by horizontal gene transfer.</title>
        <authorList>
            <person name="Misner I."/>
            <person name="Blouin N."/>
            <person name="Leonard G."/>
            <person name="Richards T.A."/>
            <person name="Lane C.E."/>
        </authorList>
    </citation>
    <scope>NUCLEOTIDE SEQUENCE [LARGE SCALE GENOMIC DNA]</scope>
    <source>
        <strain evidence="9 10">ATCC 48635</strain>
    </source>
</reference>
<keyword evidence="5" id="KW-0479">Metal-binding</keyword>
<evidence type="ECO:0000256" key="3">
    <source>
        <dbReference type="ARBA" id="ARBA00022694"/>
    </source>
</evidence>
<dbReference type="STRING" id="1202772.A0A1V9ZGS2"/>
<dbReference type="InterPro" id="IPR013471">
    <property type="entry name" value="RNase_Z/BN"/>
</dbReference>
<keyword evidence="3" id="KW-0819">tRNA processing</keyword>
<dbReference type="GO" id="GO:0042781">
    <property type="term" value="F:3'-tRNA processing endoribonuclease activity"/>
    <property type="evidence" value="ECO:0007669"/>
    <property type="project" value="TreeGrafter"/>
</dbReference>
<dbReference type="CDD" id="cd07717">
    <property type="entry name" value="RNaseZ_ZiPD-like_MBL-fold"/>
    <property type="match status" value="1"/>
</dbReference>
<evidence type="ECO:0000256" key="5">
    <source>
        <dbReference type="ARBA" id="ARBA00022723"/>
    </source>
</evidence>
<dbReference type="AlphaFoldDB" id="A0A1V9ZGS2"/>
<comment type="caution">
    <text evidence="9">The sequence shown here is derived from an EMBL/GenBank/DDBJ whole genome shotgun (WGS) entry which is preliminary data.</text>
</comment>
<evidence type="ECO:0000256" key="7">
    <source>
        <dbReference type="ARBA" id="ARBA00022801"/>
    </source>
</evidence>
<dbReference type="OrthoDB" id="527344at2759"/>
<dbReference type="Proteomes" id="UP000243579">
    <property type="component" value="Unassembled WGS sequence"/>
</dbReference>
<dbReference type="Gene3D" id="3.60.15.10">
    <property type="entry name" value="Ribonuclease Z/Hydroxyacylglutathione hydrolase-like"/>
    <property type="match status" value="1"/>
</dbReference>
<keyword evidence="4" id="KW-0540">Nuclease</keyword>
<evidence type="ECO:0000256" key="1">
    <source>
        <dbReference type="ARBA" id="ARBA00001947"/>
    </source>
</evidence>